<dbReference type="OrthoDB" id="964294at2"/>
<accession>A0A5M8R267</accession>
<dbReference type="EMBL" id="VBSN01000016">
    <property type="protein sequence ID" value="KAA6441410.1"/>
    <property type="molecule type" value="Genomic_DNA"/>
</dbReference>
<reference evidence="1 2" key="1">
    <citation type="submission" date="2019-05" db="EMBL/GenBank/DDBJ databases">
        <authorList>
            <person name="Qu J.-H."/>
        </authorList>
    </citation>
    <scope>NUCLEOTIDE SEQUENCE [LARGE SCALE GENOMIC DNA]</scope>
    <source>
        <strain evidence="1 2">NS28</strain>
    </source>
</reference>
<proteinExistence type="predicted"/>
<organism evidence="1 2">
    <name type="scientific">Dyadobacter flavalbus</name>
    <dbReference type="NCBI Taxonomy" id="2579942"/>
    <lineage>
        <taxon>Bacteria</taxon>
        <taxon>Pseudomonadati</taxon>
        <taxon>Bacteroidota</taxon>
        <taxon>Cytophagia</taxon>
        <taxon>Cytophagales</taxon>
        <taxon>Spirosomataceae</taxon>
        <taxon>Dyadobacter</taxon>
    </lineage>
</organism>
<evidence type="ECO:0000313" key="1">
    <source>
        <dbReference type="EMBL" id="KAA6441410.1"/>
    </source>
</evidence>
<gene>
    <name evidence="1" type="ORF">FEM33_02545</name>
</gene>
<evidence type="ECO:0000313" key="2">
    <source>
        <dbReference type="Proteomes" id="UP000323994"/>
    </source>
</evidence>
<sequence>MKKDNIMNALRLIEKPENRELRISLPEYFNDDLVEVIVLSIDRSNSNTTESRLSIAHNYLNQSKKSSFDLSKFDAHEQ</sequence>
<dbReference type="AlphaFoldDB" id="A0A5M8R267"/>
<dbReference type="Proteomes" id="UP000323994">
    <property type="component" value="Unassembled WGS sequence"/>
</dbReference>
<dbReference type="RefSeq" id="WP_139010551.1">
    <property type="nucleotide sequence ID" value="NZ_VBSN01000016.1"/>
</dbReference>
<name>A0A5M8R267_9BACT</name>
<protein>
    <submittedName>
        <fullName evidence="1">Uncharacterized protein</fullName>
    </submittedName>
</protein>
<comment type="caution">
    <text evidence="1">The sequence shown here is derived from an EMBL/GenBank/DDBJ whole genome shotgun (WGS) entry which is preliminary data.</text>
</comment>
<keyword evidence="2" id="KW-1185">Reference proteome</keyword>